<name>A0A7L9U5X0_9BURK</name>
<keyword evidence="2" id="KW-1185">Reference proteome</keyword>
<reference evidence="1 2" key="1">
    <citation type="submission" date="2020-10" db="EMBL/GenBank/DDBJ databases">
        <title>Genome sequencing of Massilia sp. LPB0304.</title>
        <authorList>
            <person name="Kim J."/>
        </authorList>
    </citation>
    <scope>NUCLEOTIDE SEQUENCE [LARGE SCALE GENOMIC DNA]</scope>
    <source>
        <strain evidence="1 2">LPB0304</strain>
    </source>
</reference>
<dbReference type="KEGG" id="mlir:LPB04_00155"/>
<dbReference type="Proteomes" id="UP000593875">
    <property type="component" value="Chromosome"/>
</dbReference>
<evidence type="ECO:0000313" key="2">
    <source>
        <dbReference type="Proteomes" id="UP000593875"/>
    </source>
</evidence>
<proteinExistence type="predicted"/>
<sequence>MPKSAAIGKLAAAFHDAGATRDWERLDALARALPAQLSSLGARASWSPAELAALAQLRAAHDGAAAACGVALDTLGARLADMRNNKDGWIAYALTSETELAGHQE</sequence>
<accession>A0A7L9U5X0</accession>
<gene>
    <name evidence="1" type="ORF">LPB04_00155</name>
</gene>
<protein>
    <submittedName>
        <fullName evidence="1">Uncharacterized protein</fullName>
    </submittedName>
</protein>
<organism evidence="1 2">
    <name type="scientific">Massilia litorea</name>
    <dbReference type="NCBI Taxonomy" id="2769491"/>
    <lineage>
        <taxon>Bacteria</taxon>
        <taxon>Pseudomonadati</taxon>
        <taxon>Pseudomonadota</taxon>
        <taxon>Betaproteobacteria</taxon>
        <taxon>Burkholderiales</taxon>
        <taxon>Oxalobacteraceae</taxon>
        <taxon>Telluria group</taxon>
        <taxon>Massilia</taxon>
    </lineage>
</organism>
<dbReference type="RefSeq" id="WP_193686814.1">
    <property type="nucleotide sequence ID" value="NZ_CP062941.1"/>
</dbReference>
<dbReference type="AlphaFoldDB" id="A0A7L9U5X0"/>
<dbReference type="EMBL" id="CP062941">
    <property type="protein sequence ID" value="QOL49789.1"/>
    <property type="molecule type" value="Genomic_DNA"/>
</dbReference>
<evidence type="ECO:0000313" key="1">
    <source>
        <dbReference type="EMBL" id="QOL49789.1"/>
    </source>
</evidence>